<feature type="domain" description="Peptidase S54 rhomboid" evidence="7">
    <location>
        <begin position="62"/>
        <end position="201"/>
    </location>
</feature>
<dbReference type="InterPro" id="IPR022764">
    <property type="entry name" value="Peptidase_S54_rhomboid_dom"/>
</dbReference>
<evidence type="ECO:0000256" key="2">
    <source>
        <dbReference type="ARBA" id="ARBA00022692"/>
    </source>
</evidence>
<evidence type="ECO:0000256" key="3">
    <source>
        <dbReference type="ARBA" id="ARBA00022989"/>
    </source>
</evidence>
<name>A0A7S2I7V0_9STRA</name>
<feature type="compositionally biased region" description="Polar residues" evidence="5">
    <location>
        <begin position="269"/>
        <end position="278"/>
    </location>
</feature>
<feature type="transmembrane region" description="Helical" evidence="6">
    <location>
        <begin position="36"/>
        <end position="60"/>
    </location>
</feature>
<comment type="subcellular location">
    <subcellularLocation>
        <location evidence="1">Membrane</location>
        <topology evidence="1">Multi-pass membrane protein</topology>
    </subcellularLocation>
</comment>
<proteinExistence type="predicted"/>
<dbReference type="GO" id="GO:0016020">
    <property type="term" value="C:membrane"/>
    <property type="evidence" value="ECO:0007669"/>
    <property type="project" value="UniProtKB-SubCell"/>
</dbReference>
<keyword evidence="4 6" id="KW-0472">Membrane</keyword>
<dbReference type="Gene3D" id="1.20.1540.10">
    <property type="entry name" value="Rhomboid-like"/>
    <property type="match status" value="1"/>
</dbReference>
<dbReference type="EMBL" id="HBGV01016413">
    <property type="protein sequence ID" value="CAD9510748.1"/>
    <property type="molecule type" value="Transcribed_RNA"/>
</dbReference>
<dbReference type="GO" id="GO:0005794">
    <property type="term" value="C:Golgi apparatus"/>
    <property type="evidence" value="ECO:0007669"/>
    <property type="project" value="TreeGrafter"/>
</dbReference>
<dbReference type="GO" id="GO:0006890">
    <property type="term" value="P:retrograde vesicle-mediated transport, Golgi to endoplasmic reticulum"/>
    <property type="evidence" value="ECO:0007669"/>
    <property type="project" value="InterPro"/>
</dbReference>
<reference evidence="8" key="1">
    <citation type="submission" date="2021-01" db="EMBL/GenBank/DDBJ databases">
        <authorList>
            <person name="Corre E."/>
            <person name="Pelletier E."/>
            <person name="Niang G."/>
            <person name="Scheremetjew M."/>
            <person name="Finn R."/>
            <person name="Kale V."/>
            <person name="Holt S."/>
            <person name="Cochrane G."/>
            <person name="Meng A."/>
            <person name="Brown T."/>
            <person name="Cohen L."/>
        </authorList>
    </citation>
    <scope>NUCLEOTIDE SEQUENCE</scope>
    <source>
        <strain evidence="8">CCMP826</strain>
    </source>
</reference>
<keyword evidence="3 6" id="KW-1133">Transmembrane helix</keyword>
<feature type="compositionally biased region" description="Gly residues" evidence="5">
    <location>
        <begin position="253"/>
        <end position="265"/>
    </location>
</feature>
<organism evidence="8">
    <name type="scientific">Helicotheca tamesis</name>
    <dbReference type="NCBI Taxonomy" id="374047"/>
    <lineage>
        <taxon>Eukaryota</taxon>
        <taxon>Sar</taxon>
        <taxon>Stramenopiles</taxon>
        <taxon>Ochrophyta</taxon>
        <taxon>Bacillariophyta</taxon>
        <taxon>Mediophyceae</taxon>
        <taxon>Lithodesmiophycidae</taxon>
        <taxon>Lithodesmiales</taxon>
        <taxon>Lithodesmiaceae</taxon>
        <taxon>Helicotheca</taxon>
    </lineage>
</organism>
<dbReference type="SMART" id="SM01160">
    <property type="entry name" value="DUF1751"/>
    <property type="match status" value="1"/>
</dbReference>
<protein>
    <recommendedName>
        <fullName evidence="7">Peptidase S54 rhomboid domain-containing protein</fullName>
    </recommendedName>
</protein>
<feature type="transmembrane region" description="Helical" evidence="6">
    <location>
        <begin position="67"/>
        <end position="89"/>
    </location>
</feature>
<evidence type="ECO:0000313" key="8">
    <source>
        <dbReference type="EMBL" id="CAD9510748.1"/>
    </source>
</evidence>
<feature type="compositionally biased region" description="Gly residues" evidence="5">
    <location>
        <begin position="282"/>
        <end position="297"/>
    </location>
</feature>
<accession>A0A7S2I7V0</accession>
<keyword evidence="2 6" id="KW-0812">Transmembrane</keyword>
<dbReference type="PANTHER" id="PTHR13377">
    <property type="entry name" value="PLACENTAL PROTEIN 6"/>
    <property type="match status" value="1"/>
</dbReference>
<dbReference type="SUPFAM" id="SSF144091">
    <property type="entry name" value="Rhomboid-like"/>
    <property type="match status" value="1"/>
</dbReference>
<evidence type="ECO:0000256" key="4">
    <source>
        <dbReference type="ARBA" id="ARBA00023136"/>
    </source>
</evidence>
<gene>
    <name evidence="8" type="ORF">HTAM1171_LOCUS10067</name>
</gene>
<dbReference type="InterPro" id="IPR013861">
    <property type="entry name" value="TMEM115/Pdh1/Rbl19"/>
</dbReference>
<dbReference type="Pfam" id="PF01694">
    <property type="entry name" value="Rhomboid"/>
    <property type="match status" value="1"/>
</dbReference>
<dbReference type="AlphaFoldDB" id="A0A7S2I7V0"/>
<dbReference type="PANTHER" id="PTHR13377:SF3">
    <property type="entry name" value="TRANSMEMBRANE PROTEIN 115"/>
    <property type="match status" value="1"/>
</dbReference>
<feature type="region of interest" description="Disordered" evidence="5">
    <location>
        <begin position="252"/>
        <end position="353"/>
    </location>
</feature>
<feature type="transmembrane region" description="Helical" evidence="6">
    <location>
        <begin position="172"/>
        <end position="203"/>
    </location>
</feature>
<evidence type="ECO:0000259" key="7">
    <source>
        <dbReference type="Pfam" id="PF01694"/>
    </source>
</evidence>
<evidence type="ECO:0000256" key="1">
    <source>
        <dbReference type="ARBA" id="ARBA00004141"/>
    </source>
</evidence>
<evidence type="ECO:0000256" key="6">
    <source>
        <dbReference type="SAM" id="Phobius"/>
    </source>
</evidence>
<feature type="transmembrane region" description="Helical" evidence="6">
    <location>
        <begin position="133"/>
        <end position="152"/>
    </location>
</feature>
<feature type="transmembrane region" description="Helical" evidence="6">
    <location>
        <begin position="101"/>
        <end position="121"/>
    </location>
</feature>
<dbReference type="InterPro" id="IPR035952">
    <property type="entry name" value="Rhomboid-like_sf"/>
</dbReference>
<sequence>MTNPSAPPQPNPVLSAYESFVRDTPLITRYTLTSQFVTWFLSFFVNPVNAISNIPLFTILHFELYRIITSPIVCTSLLSLIFAFISFTTHGKTLEQSLGSAAFGTLILTLSLLTNILYLVIAFTMYFITSSQICLIMPCSGIWIILLGLIAIECSCAPADSKRKLFVVEVPTLYYPLALLGLFTLFGGINFSYVISVGVGYAYGRNKLDFLKVNQNKLNRWEESGCLRNFAGRQGWVKGMAALGGSAWDNLPGGSGSAGGGGSGDGWSPTSFFQGQRTGQSGNDGGGASAASGGGPGEVSKPKDPAAPTFPSGGGRSLGGTTRRGAHPSSETRAAMLEAASRRAQMAEEGRAD</sequence>
<dbReference type="GO" id="GO:0004252">
    <property type="term" value="F:serine-type endopeptidase activity"/>
    <property type="evidence" value="ECO:0007669"/>
    <property type="project" value="InterPro"/>
</dbReference>
<evidence type="ECO:0000256" key="5">
    <source>
        <dbReference type="SAM" id="MobiDB-lite"/>
    </source>
</evidence>